<keyword evidence="2" id="KW-1185">Reference proteome</keyword>
<name>A0A0C9WPJ0_9AGAR</name>
<protein>
    <submittedName>
        <fullName evidence="1">Uncharacterized protein</fullName>
    </submittedName>
</protein>
<reference evidence="2" key="2">
    <citation type="submission" date="2015-01" db="EMBL/GenBank/DDBJ databases">
        <title>Evolutionary Origins and Diversification of the Mycorrhizal Mutualists.</title>
        <authorList>
            <consortium name="DOE Joint Genome Institute"/>
            <consortium name="Mycorrhizal Genomics Consortium"/>
            <person name="Kohler A."/>
            <person name="Kuo A."/>
            <person name="Nagy L.G."/>
            <person name="Floudas D."/>
            <person name="Copeland A."/>
            <person name="Barry K.W."/>
            <person name="Cichocki N."/>
            <person name="Veneault-Fourrey C."/>
            <person name="LaButti K."/>
            <person name="Lindquist E.A."/>
            <person name="Lipzen A."/>
            <person name="Lundell T."/>
            <person name="Morin E."/>
            <person name="Murat C."/>
            <person name="Riley R."/>
            <person name="Ohm R."/>
            <person name="Sun H."/>
            <person name="Tunlid A."/>
            <person name="Henrissat B."/>
            <person name="Grigoriev I.V."/>
            <person name="Hibbett D.S."/>
            <person name="Martin F."/>
        </authorList>
    </citation>
    <scope>NUCLEOTIDE SEQUENCE [LARGE SCALE GENOMIC DNA]</scope>
    <source>
        <strain evidence="2">LaAM-08-1</strain>
    </source>
</reference>
<accession>A0A0C9WPJ0</accession>
<dbReference type="AlphaFoldDB" id="A0A0C9WPJ0"/>
<organism evidence="1 2">
    <name type="scientific">Laccaria amethystina LaAM-08-1</name>
    <dbReference type="NCBI Taxonomy" id="1095629"/>
    <lineage>
        <taxon>Eukaryota</taxon>
        <taxon>Fungi</taxon>
        <taxon>Dikarya</taxon>
        <taxon>Basidiomycota</taxon>
        <taxon>Agaricomycotina</taxon>
        <taxon>Agaricomycetes</taxon>
        <taxon>Agaricomycetidae</taxon>
        <taxon>Agaricales</taxon>
        <taxon>Agaricineae</taxon>
        <taxon>Hydnangiaceae</taxon>
        <taxon>Laccaria</taxon>
    </lineage>
</organism>
<evidence type="ECO:0000313" key="2">
    <source>
        <dbReference type="Proteomes" id="UP000054477"/>
    </source>
</evidence>
<dbReference type="EMBL" id="KN838879">
    <property type="protein sequence ID" value="KIJ92865.1"/>
    <property type="molecule type" value="Genomic_DNA"/>
</dbReference>
<proteinExistence type="predicted"/>
<evidence type="ECO:0000313" key="1">
    <source>
        <dbReference type="EMBL" id="KIJ92865.1"/>
    </source>
</evidence>
<reference evidence="1 2" key="1">
    <citation type="submission" date="2014-04" db="EMBL/GenBank/DDBJ databases">
        <authorList>
            <consortium name="DOE Joint Genome Institute"/>
            <person name="Kuo A."/>
            <person name="Kohler A."/>
            <person name="Nagy L.G."/>
            <person name="Floudas D."/>
            <person name="Copeland A."/>
            <person name="Barry K.W."/>
            <person name="Cichocki N."/>
            <person name="Veneault-Fourrey C."/>
            <person name="LaButti K."/>
            <person name="Lindquist E.A."/>
            <person name="Lipzen A."/>
            <person name="Lundell T."/>
            <person name="Morin E."/>
            <person name="Murat C."/>
            <person name="Sun H."/>
            <person name="Tunlid A."/>
            <person name="Henrissat B."/>
            <person name="Grigoriev I.V."/>
            <person name="Hibbett D.S."/>
            <person name="Martin F."/>
            <person name="Nordberg H.P."/>
            <person name="Cantor M.N."/>
            <person name="Hua S.X."/>
        </authorList>
    </citation>
    <scope>NUCLEOTIDE SEQUENCE [LARGE SCALE GENOMIC DNA]</scope>
    <source>
        <strain evidence="1 2">LaAM-08-1</strain>
    </source>
</reference>
<gene>
    <name evidence="1" type="ORF">K443DRAFT_685016</name>
</gene>
<dbReference type="Proteomes" id="UP000054477">
    <property type="component" value="Unassembled WGS sequence"/>
</dbReference>
<sequence length="104" mass="11607">MGTFKFSKQPRRRVSVRLLYRHATPLTAAESISFLRASGQLVSPTLDEIPKFPPSPSGLSGFHRCVDFSRSGNSTGRSMLSKGESIRCKQEINSRVDRTCKAQY</sequence>
<dbReference type="HOGENOM" id="CLU_2250578_0_0_1"/>